<dbReference type="Gene3D" id="3.40.50.720">
    <property type="entry name" value="NAD(P)-binding Rossmann-like Domain"/>
    <property type="match status" value="1"/>
</dbReference>
<dbReference type="PANTHER" id="PTHR43245">
    <property type="entry name" value="BIFUNCTIONAL POLYMYXIN RESISTANCE PROTEIN ARNA"/>
    <property type="match status" value="1"/>
</dbReference>
<dbReference type="PANTHER" id="PTHR43245:SF23">
    <property type="entry name" value="NAD(P)-BINDING DOMAIN-CONTAINING PROTEIN"/>
    <property type="match status" value="1"/>
</dbReference>
<dbReference type="EMBL" id="AP011830">
    <property type="protein sequence ID" value="BAJ47215.1"/>
    <property type="molecule type" value="Genomic_DNA"/>
</dbReference>
<dbReference type="EMBL" id="BA000048">
    <property type="protein sequence ID" value="BAJ50048.1"/>
    <property type="molecule type" value="Genomic_DNA"/>
</dbReference>
<gene>
    <name evidence="3" type="ORF">CSUB_C0187</name>
    <name evidence="2" type="ORF">HGMM_F15C07C32</name>
</gene>
<evidence type="ECO:0000313" key="4">
    <source>
        <dbReference type="Proteomes" id="UP000008120"/>
    </source>
</evidence>
<dbReference type="SUPFAM" id="SSF51735">
    <property type="entry name" value="NAD(P)-binding Rossmann-fold domains"/>
    <property type="match status" value="1"/>
</dbReference>
<dbReference type="BioCyc" id="CCAL311458:G131R-186-MONOMER"/>
<sequence length="318" mass="34908">MPRLNKALCGKSLMKVLITGSEGFVGRHLREYLGGRGFVVVGADISSGADIRMDVTDFDSVLKTFEQNRFEAVVHLAAVADIPLSMRDPHRCFKVNVYGSLNVLEAARRMGVRRVVVFSSANYYGAPVKLPVTEDTPPNPRTPYDYSKVALENVAWSYHRNHGVPLTVLRPWKAFGEYEPGEKMVPRFVKACLASEPIPLFNGGADVTDPYHVDNLCHAVELGLIKDEAVGEAFNVGTGNALSVRELAEKIKQLTNSSSKLESLPPRTPAEATPMKSIPSIKKIATKLGYTPQVSLEQGLKRVINFIASKQQNTNTGR</sequence>
<dbReference type="EC" id="5.1.3.2" evidence="2"/>
<dbReference type="Pfam" id="PF01370">
    <property type="entry name" value="Epimerase"/>
    <property type="match status" value="1"/>
</dbReference>
<proteinExistence type="predicted"/>
<keyword evidence="2" id="KW-0413">Isomerase</keyword>
<name>E6N4J6_CALS0</name>
<dbReference type="Proteomes" id="UP000008120">
    <property type="component" value="Chromosome"/>
</dbReference>
<feature type="domain" description="NAD-dependent epimerase/dehydratase" evidence="1">
    <location>
        <begin position="16"/>
        <end position="237"/>
    </location>
</feature>
<dbReference type="InterPro" id="IPR036291">
    <property type="entry name" value="NAD(P)-bd_dom_sf"/>
</dbReference>
<dbReference type="AlphaFoldDB" id="E6N4J6"/>
<organism evidence="2 4">
    <name type="scientific">Caldiarchaeum subterraneum</name>
    <dbReference type="NCBI Taxonomy" id="311458"/>
    <lineage>
        <taxon>Archaea</taxon>
        <taxon>Nitrososphaerota</taxon>
        <taxon>Candidatus Caldarchaeales</taxon>
        <taxon>Candidatus Caldarchaeaceae</taxon>
        <taxon>Candidatus Caldarchaeum</taxon>
    </lineage>
</organism>
<dbReference type="KEGG" id="csu:CSUB_C0187"/>
<dbReference type="InterPro" id="IPR001509">
    <property type="entry name" value="Epimerase_deHydtase"/>
</dbReference>
<reference evidence="2 4" key="2">
    <citation type="journal article" date="2011" name="Nucleic Acids Res.">
        <title>Insights into the evolution of Archaea and eukaryotic protein modifier systems revealed by the genome of a novel archaeal group.</title>
        <authorList>
            <person name="Nunoura T."/>
            <person name="Takaki Y."/>
            <person name="Kakuta J."/>
            <person name="Nishi S."/>
            <person name="Sugahara J."/>
            <person name="Kazama H."/>
            <person name="Chee G."/>
            <person name="Hattori M."/>
            <person name="Kanai A."/>
            <person name="Atomi H."/>
            <person name="Takai K."/>
            <person name="Takami H."/>
        </authorList>
    </citation>
    <scope>NUCLEOTIDE SEQUENCE [LARGE SCALE GENOMIC DNA]</scope>
</reference>
<accession>E6N4J6</accession>
<evidence type="ECO:0000313" key="3">
    <source>
        <dbReference type="EMBL" id="BAJ50048.1"/>
    </source>
</evidence>
<dbReference type="InterPro" id="IPR050177">
    <property type="entry name" value="Lipid_A_modif_metabolic_enz"/>
</dbReference>
<protein>
    <submittedName>
        <fullName evidence="2">UDP-glucose 4-epimerase</fullName>
        <ecNumber evidence="2">5.1.3.2</ecNumber>
    </submittedName>
</protein>
<dbReference type="STRING" id="311458.CSUB_C0187"/>
<evidence type="ECO:0000313" key="2">
    <source>
        <dbReference type="EMBL" id="BAJ47215.1"/>
    </source>
</evidence>
<dbReference type="GO" id="GO:0003978">
    <property type="term" value="F:UDP-glucose 4-epimerase activity"/>
    <property type="evidence" value="ECO:0007669"/>
    <property type="project" value="UniProtKB-EC"/>
</dbReference>
<evidence type="ECO:0000259" key="1">
    <source>
        <dbReference type="Pfam" id="PF01370"/>
    </source>
</evidence>
<reference evidence="2 4" key="1">
    <citation type="journal article" date="2005" name="Environ. Microbiol.">
        <title>Genetic and functional properties of uncultivated thermophilic crenarchaeotes from a subsurface gold mine as revealed by analysis of genome fragments.</title>
        <authorList>
            <person name="Nunoura T."/>
            <person name="Hirayama H."/>
            <person name="Takami H."/>
            <person name="Oida H."/>
            <person name="Nishi S."/>
            <person name="Shimamura S."/>
            <person name="Suzuki Y."/>
            <person name="Inagaki F."/>
            <person name="Takai K."/>
            <person name="Nealson K.H."/>
            <person name="Horikoshi K."/>
        </authorList>
    </citation>
    <scope>NUCLEOTIDE SEQUENCE [LARGE SCALE GENOMIC DNA]</scope>
</reference>